<proteinExistence type="predicted"/>
<dbReference type="EMBL" id="JAUHHV010000005">
    <property type="protein sequence ID" value="KAK1424288.1"/>
    <property type="molecule type" value="Genomic_DNA"/>
</dbReference>
<name>A0AAD8KK40_TARER</name>
<evidence type="ECO:0000256" key="1">
    <source>
        <dbReference type="SAM" id="Coils"/>
    </source>
</evidence>
<protein>
    <submittedName>
        <fullName evidence="3">Uncharacterized protein</fullName>
    </submittedName>
</protein>
<feature type="coiled-coil region" evidence="1">
    <location>
        <begin position="105"/>
        <end position="132"/>
    </location>
</feature>
<evidence type="ECO:0000313" key="3">
    <source>
        <dbReference type="EMBL" id="KAK1424288.1"/>
    </source>
</evidence>
<dbReference type="Proteomes" id="UP001229421">
    <property type="component" value="Unassembled WGS sequence"/>
</dbReference>
<gene>
    <name evidence="3" type="ORF">QVD17_19613</name>
</gene>
<keyword evidence="4" id="KW-1185">Reference proteome</keyword>
<evidence type="ECO:0000313" key="4">
    <source>
        <dbReference type="Proteomes" id="UP001229421"/>
    </source>
</evidence>
<accession>A0AAD8KK40</accession>
<sequence length="228" mass="26324">MNLGHDANVSGKGNKDKEVALMAQSEEIKVESSSSESEKPTNDVPLPETVKEKLCSPYCAEQIEHYRSYSFKIYENLSKEEKRHNKLKEDHKTSTEMILSIQKSWKKSLEEIESLKHQLSELSKNFKNEKIAHALTQVELSKVTSCKTMVQQLEFLRKKFGDEHQEEESEVEVFIELDQSKIKNGHPVKIKSYHPRKRTMQVYIAKGCREISTVSSKHEDRLLGLFPS</sequence>
<dbReference type="AlphaFoldDB" id="A0AAD8KK40"/>
<keyword evidence="1" id="KW-0175">Coiled coil</keyword>
<comment type="caution">
    <text evidence="3">The sequence shown here is derived from an EMBL/GenBank/DDBJ whole genome shotgun (WGS) entry which is preliminary data.</text>
</comment>
<organism evidence="3 4">
    <name type="scientific">Tagetes erecta</name>
    <name type="common">African marigold</name>
    <dbReference type="NCBI Taxonomy" id="13708"/>
    <lineage>
        <taxon>Eukaryota</taxon>
        <taxon>Viridiplantae</taxon>
        <taxon>Streptophyta</taxon>
        <taxon>Embryophyta</taxon>
        <taxon>Tracheophyta</taxon>
        <taxon>Spermatophyta</taxon>
        <taxon>Magnoliopsida</taxon>
        <taxon>eudicotyledons</taxon>
        <taxon>Gunneridae</taxon>
        <taxon>Pentapetalae</taxon>
        <taxon>asterids</taxon>
        <taxon>campanulids</taxon>
        <taxon>Asterales</taxon>
        <taxon>Asteraceae</taxon>
        <taxon>Asteroideae</taxon>
        <taxon>Heliantheae alliance</taxon>
        <taxon>Tageteae</taxon>
        <taxon>Tagetes</taxon>
    </lineage>
</organism>
<feature type="region of interest" description="Disordered" evidence="2">
    <location>
        <begin position="1"/>
        <end position="47"/>
    </location>
</feature>
<feature type="compositionally biased region" description="Basic and acidic residues" evidence="2">
    <location>
        <begin position="26"/>
        <end position="41"/>
    </location>
</feature>
<evidence type="ECO:0000256" key="2">
    <source>
        <dbReference type="SAM" id="MobiDB-lite"/>
    </source>
</evidence>
<reference evidence="3" key="1">
    <citation type="journal article" date="2023" name="bioRxiv">
        <title>Improved chromosome-level genome assembly for marigold (Tagetes erecta).</title>
        <authorList>
            <person name="Jiang F."/>
            <person name="Yuan L."/>
            <person name="Wang S."/>
            <person name="Wang H."/>
            <person name="Xu D."/>
            <person name="Wang A."/>
            <person name="Fan W."/>
        </authorList>
    </citation>
    <scope>NUCLEOTIDE SEQUENCE</scope>
    <source>
        <strain evidence="3">WSJ</strain>
        <tissue evidence="3">Leaf</tissue>
    </source>
</reference>